<dbReference type="AlphaFoldDB" id="F2IJA7"/>
<organism evidence="1 2">
    <name type="scientific">Fluviicola taffensis (strain DSM 16823 / NCIMB 13979 / RW262)</name>
    <dbReference type="NCBI Taxonomy" id="755732"/>
    <lineage>
        <taxon>Bacteria</taxon>
        <taxon>Pseudomonadati</taxon>
        <taxon>Bacteroidota</taxon>
        <taxon>Flavobacteriia</taxon>
        <taxon>Flavobacteriales</taxon>
        <taxon>Crocinitomicaceae</taxon>
        <taxon>Fluviicola</taxon>
    </lineage>
</organism>
<dbReference type="OrthoDB" id="711499at2"/>
<proteinExistence type="predicted"/>
<reference evidence="1 2" key="1">
    <citation type="journal article" date="2011" name="Stand. Genomic Sci.">
        <title>Complete genome sequence of the gliding freshwater bacterium Fluviicola taffensis type strain (RW262).</title>
        <authorList>
            <person name="Woyke T."/>
            <person name="Chertkov O."/>
            <person name="Lapidus A."/>
            <person name="Nolan M."/>
            <person name="Lucas S."/>
            <person name="Del Rio T.G."/>
            <person name="Tice H."/>
            <person name="Cheng J.F."/>
            <person name="Tapia R."/>
            <person name="Han C."/>
            <person name="Goodwin L."/>
            <person name="Pitluck S."/>
            <person name="Liolios K."/>
            <person name="Pagani I."/>
            <person name="Ivanova N."/>
            <person name="Huntemann M."/>
            <person name="Mavromatis K."/>
            <person name="Mikhailova N."/>
            <person name="Pati A."/>
            <person name="Chen A."/>
            <person name="Palaniappan K."/>
            <person name="Land M."/>
            <person name="Hauser L."/>
            <person name="Brambilla E.M."/>
            <person name="Rohde M."/>
            <person name="Mwirichia R."/>
            <person name="Sikorski J."/>
            <person name="Tindall B.J."/>
            <person name="Goker M."/>
            <person name="Bristow J."/>
            <person name="Eisen J.A."/>
            <person name="Markowitz V."/>
            <person name="Hugenholtz P."/>
            <person name="Klenk H.P."/>
            <person name="Kyrpides N.C."/>
        </authorList>
    </citation>
    <scope>NUCLEOTIDE SEQUENCE [LARGE SCALE GENOMIC DNA]</scope>
    <source>
        <strain evidence="2">DSM 16823 / RW262 / RW262</strain>
    </source>
</reference>
<gene>
    <name evidence="1" type="ordered locus">Fluta_2998</name>
</gene>
<dbReference type="Proteomes" id="UP000007463">
    <property type="component" value="Chromosome"/>
</dbReference>
<protein>
    <submittedName>
        <fullName evidence="1">Uncharacterized protein</fullName>
    </submittedName>
</protein>
<dbReference type="EMBL" id="CP002542">
    <property type="protein sequence ID" value="AEA44977.1"/>
    <property type="molecule type" value="Genomic_DNA"/>
</dbReference>
<dbReference type="HOGENOM" id="CLU_198869_0_0_10"/>
<reference evidence="2" key="2">
    <citation type="submission" date="2011-02" db="EMBL/GenBank/DDBJ databases">
        <title>The complete genome of Fluviicola taffensis DSM 16823.</title>
        <authorList>
            <consortium name="US DOE Joint Genome Institute (JGI-PGF)"/>
            <person name="Lucas S."/>
            <person name="Copeland A."/>
            <person name="Lapidus A."/>
            <person name="Bruce D."/>
            <person name="Goodwin L."/>
            <person name="Pitluck S."/>
            <person name="Kyrpides N."/>
            <person name="Mavromatis K."/>
            <person name="Ivanova N."/>
            <person name="Mikhailova N."/>
            <person name="Pagani I."/>
            <person name="Chertkov O."/>
            <person name="Detter J.C."/>
            <person name="Han C."/>
            <person name="Tapia R."/>
            <person name="Land M."/>
            <person name="Hauser L."/>
            <person name="Markowitz V."/>
            <person name="Cheng J.-F."/>
            <person name="Hugenholtz P."/>
            <person name="Woyke T."/>
            <person name="Wu D."/>
            <person name="Tindall B."/>
            <person name="Pomrenke H.G."/>
            <person name="Brambilla E."/>
            <person name="Klenk H.-P."/>
            <person name="Eisen J.A."/>
        </authorList>
    </citation>
    <scope>NUCLEOTIDE SEQUENCE [LARGE SCALE GENOMIC DNA]</scope>
    <source>
        <strain evidence="2">DSM 16823 / RW262 / RW262</strain>
    </source>
</reference>
<keyword evidence="2" id="KW-1185">Reference proteome</keyword>
<dbReference type="eggNOG" id="ENOG5032Z3E">
    <property type="taxonomic scope" value="Bacteria"/>
</dbReference>
<dbReference type="KEGG" id="fte:Fluta_2998"/>
<name>F2IJA7_FLUTR</name>
<dbReference type="RefSeq" id="WP_013687745.1">
    <property type="nucleotide sequence ID" value="NC_015321.1"/>
</dbReference>
<evidence type="ECO:0000313" key="1">
    <source>
        <dbReference type="EMBL" id="AEA44977.1"/>
    </source>
</evidence>
<sequence>MKEKRLVIYPKDIMLITGKSERYCRYLMKKMKTHFQKEQHQVITVSEFAQYLGLDPEKVSDFIL</sequence>
<evidence type="ECO:0000313" key="2">
    <source>
        <dbReference type="Proteomes" id="UP000007463"/>
    </source>
</evidence>
<dbReference type="STRING" id="755732.Fluta_2998"/>
<accession>F2IJA7</accession>